<gene>
    <name evidence="1" type="ORF">EYF80_041399</name>
</gene>
<dbReference type="EMBL" id="SRLO01000698">
    <property type="protein sequence ID" value="TNN48413.1"/>
    <property type="molecule type" value="Genomic_DNA"/>
</dbReference>
<accession>A0A4Z2G6A5</accession>
<protein>
    <submittedName>
        <fullName evidence="1">Uncharacterized protein</fullName>
    </submittedName>
</protein>
<comment type="caution">
    <text evidence="1">The sequence shown here is derived from an EMBL/GenBank/DDBJ whole genome shotgun (WGS) entry which is preliminary data.</text>
</comment>
<keyword evidence="2" id="KW-1185">Reference proteome</keyword>
<evidence type="ECO:0000313" key="1">
    <source>
        <dbReference type="EMBL" id="TNN48413.1"/>
    </source>
</evidence>
<dbReference type="Proteomes" id="UP000314294">
    <property type="component" value="Unassembled WGS sequence"/>
</dbReference>
<evidence type="ECO:0000313" key="2">
    <source>
        <dbReference type="Proteomes" id="UP000314294"/>
    </source>
</evidence>
<dbReference type="AlphaFoldDB" id="A0A4Z2G6A5"/>
<name>A0A4Z2G6A5_9TELE</name>
<dbReference type="OrthoDB" id="10056939at2759"/>
<sequence>MSTSKLAEVMQSELSVDCSHFSNSRARRGNRGCLRKPTDKEWRLCVGLEVQTECLPLTHLLLSLRVLVYGNRLGRHH</sequence>
<proteinExistence type="predicted"/>
<organism evidence="1 2">
    <name type="scientific">Liparis tanakae</name>
    <name type="common">Tanaka's snailfish</name>
    <dbReference type="NCBI Taxonomy" id="230148"/>
    <lineage>
        <taxon>Eukaryota</taxon>
        <taxon>Metazoa</taxon>
        <taxon>Chordata</taxon>
        <taxon>Craniata</taxon>
        <taxon>Vertebrata</taxon>
        <taxon>Euteleostomi</taxon>
        <taxon>Actinopterygii</taxon>
        <taxon>Neopterygii</taxon>
        <taxon>Teleostei</taxon>
        <taxon>Neoteleostei</taxon>
        <taxon>Acanthomorphata</taxon>
        <taxon>Eupercaria</taxon>
        <taxon>Perciformes</taxon>
        <taxon>Cottioidei</taxon>
        <taxon>Cottales</taxon>
        <taxon>Liparidae</taxon>
        <taxon>Liparis</taxon>
    </lineage>
</organism>
<reference evidence="1 2" key="1">
    <citation type="submission" date="2019-03" db="EMBL/GenBank/DDBJ databases">
        <title>First draft genome of Liparis tanakae, snailfish: a comprehensive survey of snailfish specific genes.</title>
        <authorList>
            <person name="Kim W."/>
            <person name="Song I."/>
            <person name="Jeong J.-H."/>
            <person name="Kim D."/>
            <person name="Kim S."/>
            <person name="Ryu S."/>
            <person name="Song J.Y."/>
            <person name="Lee S.K."/>
        </authorList>
    </citation>
    <scope>NUCLEOTIDE SEQUENCE [LARGE SCALE GENOMIC DNA]</scope>
    <source>
        <tissue evidence="1">Muscle</tissue>
    </source>
</reference>